<evidence type="ECO:0008006" key="4">
    <source>
        <dbReference type="Google" id="ProtNLM"/>
    </source>
</evidence>
<keyword evidence="1" id="KW-1133">Transmembrane helix</keyword>
<dbReference type="Proteomes" id="UP001207742">
    <property type="component" value="Unassembled WGS sequence"/>
</dbReference>
<dbReference type="EMBL" id="JAPDNS010000002">
    <property type="protein sequence ID" value="MCW3487719.1"/>
    <property type="molecule type" value="Genomic_DNA"/>
</dbReference>
<sequence>MTEESLYSNTTTTETAINEILNSKPNWLIRWGTLLLIGLMAALFGLVSILPARISTTVSILSIQPDTLATTPGWIATVRAPHTIVKPGTAITLMIGEPAGQSLPGEMVAYRSTDDTTSVLQLRIYPTKSMLPGQYASILSGRPQQGVLIKRGRLLEKLSQTN</sequence>
<organism evidence="2 3">
    <name type="scientific">Chitinophaga nivalis</name>
    <dbReference type="NCBI Taxonomy" id="2991709"/>
    <lineage>
        <taxon>Bacteria</taxon>
        <taxon>Pseudomonadati</taxon>
        <taxon>Bacteroidota</taxon>
        <taxon>Chitinophagia</taxon>
        <taxon>Chitinophagales</taxon>
        <taxon>Chitinophagaceae</taxon>
        <taxon>Chitinophaga</taxon>
    </lineage>
</organism>
<keyword evidence="1" id="KW-0812">Transmembrane</keyword>
<dbReference type="RefSeq" id="WP_264734524.1">
    <property type="nucleotide sequence ID" value="NZ_JAPDNR010000001.1"/>
</dbReference>
<evidence type="ECO:0000256" key="1">
    <source>
        <dbReference type="SAM" id="Phobius"/>
    </source>
</evidence>
<feature type="transmembrane region" description="Helical" evidence="1">
    <location>
        <begin position="28"/>
        <end position="50"/>
    </location>
</feature>
<keyword evidence="1" id="KW-0472">Membrane</keyword>
<accession>A0ABT3IVL1</accession>
<proteinExistence type="predicted"/>
<evidence type="ECO:0000313" key="2">
    <source>
        <dbReference type="EMBL" id="MCW3487719.1"/>
    </source>
</evidence>
<protein>
    <recommendedName>
        <fullName evidence="4">HlyD family secretion protein</fullName>
    </recommendedName>
</protein>
<name>A0ABT3IVL1_9BACT</name>
<comment type="caution">
    <text evidence="2">The sequence shown here is derived from an EMBL/GenBank/DDBJ whole genome shotgun (WGS) entry which is preliminary data.</text>
</comment>
<keyword evidence="3" id="KW-1185">Reference proteome</keyword>
<gene>
    <name evidence="2" type="ORF">OL497_27750</name>
</gene>
<reference evidence="2 3" key="1">
    <citation type="submission" date="2022-10" db="EMBL/GenBank/DDBJ databases">
        <title>Chitinophaga nivalis PC15 sp. nov., isolated from Pyeongchang county, South Korea.</title>
        <authorList>
            <person name="Trinh H.N."/>
        </authorList>
    </citation>
    <scope>NUCLEOTIDE SEQUENCE [LARGE SCALE GENOMIC DNA]</scope>
    <source>
        <strain evidence="2 3">PC14</strain>
    </source>
</reference>
<evidence type="ECO:0000313" key="3">
    <source>
        <dbReference type="Proteomes" id="UP001207742"/>
    </source>
</evidence>